<reference evidence="2 3" key="1">
    <citation type="journal article" date="2015" name="Fungal Genet. Biol.">
        <title>Evolution of novel wood decay mechanisms in Agaricales revealed by the genome sequences of Fistulina hepatica and Cylindrobasidium torrendii.</title>
        <authorList>
            <person name="Floudas D."/>
            <person name="Held B.W."/>
            <person name="Riley R."/>
            <person name="Nagy L.G."/>
            <person name="Koehler G."/>
            <person name="Ransdell A.S."/>
            <person name="Younus H."/>
            <person name="Chow J."/>
            <person name="Chiniquy J."/>
            <person name="Lipzen A."/>
            <person name="Tritt A."/>
            <person name="Sun H."/>
            <person name="Haridas S."/>
            <person name="LaButti K."/>
            <person name="Ohm R.A."/>
            <person name="Kues U."/>
            <person name="Blanchette R.A."/>
            <person name="Grigoriev I.V."/>
            <person name="Minto R.E."/>
            <person name="Hibbett D.S."/>
        </authorList>
    </citation>
    <scope>NUCLEOTIDE SEQUENCE [LARGE SCALE GENOMIC DNA]</scope>
    <source>
        <strain evidence="2 3">FP15055 ss-10</strain>
    </source>
</reference>
<keyword evidence="1" id="KW-1133">Transmembrane helix</keyword>
<evidence type="ECO:0000256" key="1">
    <source>
        <dbReference type="SAM" id="Phobius"/>
    </source>
</evidence>
<feature type="transmembrane region" description="Helical" evidence="1">
    <location>
        <begin position="117"/>
        <end position="136"/>
    </location>
</feature>
<gene>
    <name evidence="2" type="ORF">CYLTODRAFT_489111</name>
</gene>
<accession>A0A0D7BGJ0</accession>
<evidence type="ECO:0000313" key="3">
    <source>
        <dbReference type="Proteomes" id="UP000054007"/>
    </source>
</evidence>
<feature type="transmembrane region" description="Helical" evidence="1">
    <location>
        <begin position="58"/>
        <end position="74"/>
    </location>
</feature>
<protein>
    <submittedName>
        <fullName evidence="2">Uncharacterized protein</fullName>
    </submittedName>
</protein>
<dbReference type="Proteomes" id="UP000054007">
    <property type="component" value="Unassembled WGS sequence"/>
</dbReference>
<name>A0A0D7BGJ0_9AGAR</name>
<evidence type="ECO:0000313" key="2">
    <source>
        <dbReference type="EMBL" id="KIY69209.1"/>
    </source>
</evidence>
<keyword evidence="1" id="KW-0812">Transmembrane</keyword>
<dbReference type="EMBL" id="KN880488">
    <property type="protein sequence ID" value="KIY69209.1"/>
    <property type="molecule type" value="Genomic_DNA"/>
</dbReference>
<organism evidence="2 3">
    <name type="scientific">Cylindrobasidium torrendii FP15055 ss-10</name>
    <dbReference type="NCBI Taxonomy" id="1314674"/>
    <lineage>
        <taxon>Eukaryota</taxon>
        <taxon>Fungi</taxon>
        <taxon>Dikarya</taxon>
        <taxon>Basidiomycota</taxon>
        <taxon>Agaricomycotina</taxon>
        <taxon>Agaricomycetes</taxon>
        <taxon>Agaricomycetidae</taxon>
        <taxon>Agaricales</taxon>
        <taxon>Marasmiineae</taxon>
        <taxon>Physalacriaceae</taxon>
        <taxon>Cylindrobasidium</taxon>
    </lineage>
</organism>
<dbReference type="AlphaFoldDB" id="A0A0D7BGJ0"/>
<sequence>MSSVVDVTTPHGQLIHLLEIIFHINALFPLLVVYSSIAMVRLCGADYMLPWKQLNRNIFMYLHVPIVVVAYLYYRHIIVPRVKPTANTAVWTFTKLGLCMILLHLLMMPWIELSYYFGQWALLLSPVCALWDIFAVRRMPDLIGMDSPEVVALANDDVELGSEAGIEVIVEDASPKGSMDINSVHALVS</sequence>
<proteinExistence type="predicted"/>
<feature type="transmembrane region" description="Helical" evidence="1">
    <location>
        <begin position="86"/>
        <end position="111"/>
    </location>
</feature>
<feature type="transmembrane region" description="Helical" evidence="1">
    <location>
        <begin position="20"/>
        <end position="38"/>
    </location>
</feature>
<keyword evidence="3" id="KW-1185">Reference proteome</keyword>
<keyword evidence="1" id="KW-0472">Membrane</keyword>